<evidence type="ECO:0000259" key="5">
    <source>
        <dbReference type="Pfam" id="PF04542"/>
    </source>
</evidence>
<comment type="caution">
    <text evidence="7">The sequence shown here is derived from an EMBL/GenBank/DDBJ whole genome shotgun (WGS) entry which is preliminary data.</text>
</comment>
<dbReference type="PANTHER" id="PTHR43133">
    <property type="entry name" value="RNA POLYMERASE ECF-TYPE SIGMA FACTO"/>
    <property type="match status" value="1"/>
</dbReference>
<dbReference type="NCBIfam" id="TIGR02985">
    <property type="entry name" value="Sig70_bacteroi1"/>
    <property type="match status" value="1"/>
</dbReference>
<comment type="similarity">
    <text evidence="1">Belongs to the sigma-70 factor family. ECF subfamily.</text>
</comment>
<dbReference type="RefSeq" id="WP_041887289.1">
    <property type="nucleotide sequence ID" value="NZ_CP157278.1"/>
</dbReference>
<dbReference type="SUPFAM" id="SSF88659">
    <property type="entry name" value="Sigma3 and sigma4 domains of RNA polymerase sigma factors"/>
    <property type="match status" value="1"/>
</dbReference>
<dbReference type="InterPro" id="IPR036388">
    <property type="entry name" value="WH-like_DNA-bd_sf"/>
</dbReference>
<dbReference type="InterPro" id="IPR013249">
    <property type="entry name" value="RNA_pol_sigma70_r4_t2"/>
</dbReference>
<dbReference type="Gene3D" id="1.10.10.10">
    <property type="entry name" value="Winged helix-like DNA-binding domain superfamily/Winged helix DNA-binding domain"/>
    <property type="match status" value="1"/>
</dbReference>
<keyword evidence="2" id="KW-0805">Transcription regulation</keyword>
<keyword evidence="8" id="KW-1185">Reference proteome</keyword>
<reference evidence="7 8" key="1">
    <citation type="submission" date="2015-01" db="EMBL/GenBank/DDBJ databases">
        <title>Draft genome sequence of Pedobacter sp. NL19 isolated from sludge of an effluent treatment pond in an abandoned uranium mine.</title>
        <authorList>
            <person name="Santos T."/>
            <person name="Caetano T."/>
            <person name="Covas C."/>
            <person name="Cruz A."/>
            <person name="Mendo S."/>
        </authorList>
    </citation>
    <scope>NUCLEOTIDE SEQUENCE [LARGE SCALE GENOMIC DNA]</scope>
    <source>
        <strain evidence="7 8">NL19</strain>
    </source>
</reference>
<dbReference type="Proteomes" id="UP000032049">
    <property type="component" value="Unassembled WGS sequence"/>
</dbReference>
<feature type="domain" description="RNA polymerase sigma factor 70 region 4 type 2" evidence="6">
    <location>
        <begin position="126"/>
        <end position="175"/>
    </location>
</feature>
<evidence type="ECO:0000259" key="6">
    <source>
        <dbReference type="Pfam" id="PF08281"/>
    </source>
</evidence>
<dbReference type="InterPro" id="IPR039425">
    <property type="entry name" value="RNA_pol_sigma-70-like"/>
</dbReference>
<evidence type="ECO:0000256" key="2">
    <source>
        <dbReference type="ARBA" id="ARBA00023015"/>
    </source>
</evidence>
<sequence>MISYVTLSDNDLVAYLKDGDKAAFTEIYNRYKGLLYIHAYNRLRNQQEADDVVHELFTSLWTKRGELVLRTQLSGYLYQAIKNRIIDIYSHKKVESTYIVSLQQFINQSEAVTDHLVRENELTALIEKEIGALTPKMRVVFELSRKANLSHKQIAAKLELSEMTVKKHVNNALKILRSKLGLLTCLLYIGHH</sequence>
<evidence type="ECO:0000256" key="4">
    <source>
        <dbReference type="ARBA" id="ARBA00023163"/>
    </source>
</evidence>
<dbReference type="SUPFAM" id="SSF88946">
    <property type="entry name" value="Sigma2 domain of RNA polymerase sigma factors"/>
    <property type="match status" value="1"/>
</dbReference>
<dbReference type="STRING" id="1503925.TH53_26055"/>
<dbReference type="NCBIfam" id="TIGR02937">
    <property type="entry name" value="sigma70-ECF"/>
    <property type="match status" value="1"/>
</dbReference>
<dbReference type="PANTHER" id="PTHR43133:SF46">
    <property type="entry name" value="RNA POLYMERASE SIGMA-70 FACTOR ECF SUBFAMILY"/>
    <property type="match status" value="1"/>
</dbReference>
<dbReference type="AlphaFoldDB" id="A0A0D0GEA8"/>
<evidence type="ECO:0000313" key="8">
    <source>
        <dbReference type="Proteomes" id="UP000032049"/>
    </source>
</evidence>
<keyword evidence="4" id="KW-0804">Transcription</keyword>
<dbReference type="InterPro" id="IPR007627">
    <property type="entry name" value="RNA_pol_sigma70_r2"/>
</dbReference>
<dbReference type="GO" id="GO:0006352">
    <property type="term" value="P:DNA-templated transcription initiation"/>
    <property type="evidence" value="ECO:0007669"/>
    <property type="project" value="InterPro"/>
</dbReference>
<feature type="domain" description="RNA polymerase sigma-70 region 2" evidence="5">
    <location>
        <begin position="27"/>
        <end position="90"/>
    </location>
</feature>
<dbReference type="InterPro" id="IPR014284">
    <property type="entry name" value="RNA_pol_sigma-70_dom"/>
</dbReference>
<dbReference type="EMBL" id="JXRA01000180">
    <property type="protein sequence ID" value="KIO74505.1"/>
    <property type="molecule type" value="Genomic_DNA"/>
</dbReference>
<dbReference type="Gene3D" id="1.10.1740.10">
    <property type="match status" value="1"/>
</dbReference>
<name>A0A0D0GEA8_9SPHI</name>
<keyword evidence="3" id="KW-0731">Sigma factor</keyword>
<gene>
    <name evidence="7" type="ORF">TH53_26055</name>
</gene>
<dbReference type="Pfam" id="PF08281">
    <property type="entry name" value="Sigma70_r4_2"/>
    <property type="match status" value="1"/>
</dbReference>
<dbReference type="InterPro" id="IPR013324">
    <property type="entry name" value="RNA_pol_sigma_r3/r4-like"/>
</dbReference>
<dbReference type="InterPro" id="IPR014327">
    <property type="entry name" value="RNA_pol_sigma70_bacteroid"/>
</dbReference>
<evidence type="ECO:0000256" key="1">
    <source>
        <dbReference type="ARBA" id="ARBA00010641"/>
    </source>
</evidence>
<accession>A0A0D0GEA8</accession>
<protein>
    <submittedName>
        <fullName evidence="7">RNA polymerase sigma 70</fullName>
    </submittedName>
</protein>
<dbReference type="GO" id="GO:0016987">
    <property type="term" value="F:sigma factor activity"/>
    <property type="evidence" value="ECO:0007669"/>
    <property type="project" value="UniProtKB-KW"/>
</dbReference>
<dbReference type="GO" id="GO:0003677">
    <property type="term" value="F:DNA binding"/>
    <property type="evidence" value="ECO:0007669"/>
    <property type="project" value="InterPro"/>
</dbReference>
<organism evidence="7 8">
    <name type="scientific">Pedobacter lusitanus</name>
    <dbReference type="NCBI Taxonomy" id="1503925"/>
    <lineage>
        <taxon>Bacteria</taxon>
        <taxon>Pseudomonadati</taxon>
        <taxon>Bacteroidota</taxon>
        <taxon>Sphingobacteriia</taxon>
        <taxon>Sphingobacteriales</taxon>
        <taxon>Sphingobacteriaceae</taxon>
        <taxon>Pedobacter</taxon>
    </lineage>
</organism>
<dbReference type="InterPro" id="IPR013325">
    <property type="entry name" value="RNA_pol_sigma_r2"/>
</dbReference>
<proteinExistence type="inferred from homology"/>
<dbReference type="OrthoDB" id="659569at2"/>
<evidence type="ECO:0000256" key="3">
    <source>
        <dbReference type="ARBA" id="ARBA00023082"/>
    </source>
</evidence>
<dbReference type="Pfam" id="PF04542">
    <property type="entry name" value="Sigma70_r2"/>
    <property type="match status" value="1"/>
</dbReference>
<evidence type="ECO:0000313" key="7">
    <source>
        <dbReference type="EMBL" id="KIO74505.1"/>
    </source>
</evidence>